<protein>
    <recommendedName>
        <fullName evidence="3">Thiamine S protein</fullName>
    </recommendedName>
</protein>
<dbReference type="InterPro" id="IPR016155">
    <property type="entry name" value="Mopterin_synth/thiamin_S_b"/>
</dbReference>
<accession>A0A382JET5</accession>
<dbReference type="InterPro" id="IPR044672">
    <property type="entry name" value="MOCS2A"/>
</dbReference>
<dbReference type="GO" id="GO:0006777">
    <property type="term" value="P:Mo-molybdopterin cofactor biosynthetic process"/>
    <property type="evidence" value="ECO:0007669"/>
    <property type="project" value="InterPro"/>
</dbReference>
<sequence>VRVKFWSYFRDHTDCEETTASLTEGATLADLHAQILQQYPKLAGTEKCTLKAVGVDYQDDDFVLSEGDEVSLFPPVQGG</sequence>
<dbReference type="PANTHER" id="PTHR33359">
    <property type="entry name" value="MOLYBDOPTERIN SYNTHASE SULFUR CARRIER SUBUNIT"/>
    <property type="match status" value="1"/>
</dbReference>
<reference evidence="2" key="1">
    <citation type="submission" date="2018-05" db="EMBL/GenBank/DDBJ databases">
        <authorList>
            <person name="Lanie J.A."/>
            <person name="Ng W.-L."/>
            <person name="Kazmierczak K.M."/>
            <person name="Andrzejewski T.M."/>
            <person name="Davidsen T.M."/>
            <person name="Wayne K.J."/>
            <person name="Tettelin H."/>
            <person name="Glass J.I."/>
            <person name="Rusch D."/>
            <person name="Podicherti R."/>
            <person name="Tsui H.-C.T."/>
            <person name="Winkler M.E."/>
        </authorList>
    </citation>
    <scope>NUCLEOTIDE SEQUENCE</scope>
</reference>
<dbReference type="Pfam" id="PF02597">
    <property type="entry name" value="ThiS"/>
    <property type="match status" value="1"/>
</dbReference>
<dbReference type="GO" id="GO:1990133">
    <property type="term" value="C:molybdopterin adenylyltransferase complex"/>
    <property type="evidence" value="ECO:0007669"/>
    <property type="project" value="TreeGrafter"/>
</dbReference>
<dbReference type="InterPro" id="IPR003749">
    <property type="entry name" value="ThiS/MoaD-like"/>
</dbReference>
<gene>
    <name evidence="2" type="ORF">METZ01_LOCUS262075</name>
</gene>
<dbReference type="PANTHER" id="PTHR33359:SF1">
    <property type="entry name" value="MOLYBDOPTERIN SYNTHASE SULFUR CARRIER SUBUNIT"/>
    <property type="match status" value="1"/>
</dbReference>
<dbReference type="Gene3D" id="3.10.20.30">
    <property type="match status" value="1"/>
</dbReference>
<evidence type="ECO:0000256" key="1">
    <source>
        <dbReference type="ARBA" id="ARBA00022741"/>
    </source>
</evidence>
<evidence type="ECO:0000313" key="2">
    <source>
        <dbReference type="EMBL" id="SVC09221.1"/>
    </source>
</evidence>
<dbReference type="EMBL" id="UINC01073099">
    <property type="protein sequence ID" value="SVC09221.1"/>
    <property type="molecule type" value="Genomic_DNA"/>
</dbReference>
<dbReference type="AlphaFoldDB" id="A0A382JET5"/>
<feature type="non-terminal residue" evidence="2">
    <location>
        <position position="1"/>
    </location>
</feature>
<dbReference type="GO" id="GO:0000166">
    <property type="term" value="F:nucleotide binding"/>
    <property type="evidence" value="ECO:0007669"/>
    <property type="project" value="UniProtKB-KW"/>
</dbReference>
<keyword evidence="1" id="KW-0547">Nucleotide-binding</keyword>
<dbReference type="InterPro" id="IPR012675">
    <property type="entry name" value="Beta-grasp_dom_sf"/>
</dbReference>
<dbReference type="SUPFAM" id="SSF54285">
    <property type="entry name" value="MoaD/ThiS"/>
    <property type="match status" value="1"/>
</dbReference>
<proteinExistence type="predicted"/>
<organism evidence="2">
    <name type="scientific">marine metagenome</name>
    <dbReference type="NCBI Taxonomy" id="408172"/>
    <lineage>
        <taxon>unclassified sequences</taxon>
        <taxon>metagenomes</taxon>
        <taxon>ecological metagenomes</taxon>
    </lineage>
</organism>
<evidence type="ECO:0008006" key="3">
    <source>
        <dbReference type="Google" id="ProtNLM"/>
    </source>
</evidence>
<dbReference type="CDD" id="cd00754">
    <property type="entry name" value="Ubl_MoaD"/>
    <property type="match status" value="1"/>
</dbReference>
<name>A0A382JET5_9ZZZZ</name>